<feature type="transmembrane region" description="Helical" evidence="7">
    <location>
        <begin position="248"/>
        <end position="267"/>
    </location>
</feature>
<evidence type="ECO:0000256" key="7">
    <source>
        <dbReference type="SAM" id="Phobius"/>
    </source>
</evidence>
<evidence type="ECO:0000256" key="5">
    <source>
        <dbReference type="ARBA" id="ARBA00022989"/>
    </source>
</evidence>
<feature type="transmembrane region" description="Helical" evidence="7">
    <location>
        <begin position="372"/>
        <end position="393"/>
    </location>
</feature>
<feature type="transmembrane region" description="Helical" evidence="7">
    <location>
        <begin position="313"/>
        <end position="334"/>
    </location>
</feature>
<keyword evidence="10" id="KW-1185">Reference proteome</keyword>
<evidence type="ECO:0000256" key="3">
    <source>
        <dbReference type="ARBA" id="ARBA00022475"/>
    </source>
</evidence>
<dbReference type="RefSeq" id="WP_174628721.1">
    <property type="nucleotide sequence ID" value="NZ_CP049074.1"/>
</dbReference>
<evidence type="ECO:0000313" key="10">
    <source>
        <dbReference type="Proteomes" id="UP000509301"/>
    </source>
</evidence>
<dbReference type="GeneID" id="55640441"/>
<proteinExistence type="predicted"/>
<evidence type="ECO:0000259" key="8">
    <source>
        <dbReference type="Pfam" id="PF00528"/>
    </source>
</evidence>
<dbReference type="AlphaFoldDB" id="A0A6N0NUH4"/>
<dbReference type="SUPFAM" id="SSF161098">
    <property type="entry name" value="MetI-like"/>
    <property type="match status" value="1"/>
</dbReference>
<organism evidence="9 10">
    <name type="scientific">Metallosphaera tengchongensis</name>
    <dbReference type="NCBI Taxonomy" id="1532350"/>
    <lineage>
        <taxon>Archaea</taxon>
        <taxon>Thermoproteota</taxon>
        <taxon>Thermoprotei</taxon>
        <taxon>Sulfolobales</taxon>
        <taxon>Sulfolobaceae</taxon>
        <taxon>Metallosphaera</taxon>
    </lineage>
</organism>
<feature type="transmembrane region" description="Helical" evidence="7">
    <location>
        <begin position="145"/>
        <end position="166"/>
    </location>
</feature>
<dbReference type="Pfam" id="PF00528">
    <property type="entry name" value="BPD_transp_1"/>
    <property type="match status" value="1"/>
</dbReference>
<dbReference type="GO" id="GO:0055085">
    <property type="term" value="P:transmembrane transport"/>
    <property type="evidence" value="ECO:0007669"/>
    <property type="project" value="InterPro"/>
</dbReference>
<feature type="transmembrane region" description="Helical" evidence="7">
    <location>
        <begin position="273"/>
        <end position="293"/>
    </location>
</feature>
<dbReference type="InterPro" id="IPR000515">
    <property type="entry name" value="MetI-like"/>
</dbReference>
<keyword evidence="6 7" id="KW-0472">Membrane</keyword>
<dbReference type="EMBL" id="CP049074">
    <property type="protein sequence ID" value="QKQ99127.1"/>
    <property type="molecule type" value="Genomic_DNA"/>
</dbReference>
<keyword evidence="4 7" id="KW-0812">Transmembrane</keyword>
<keyword evidence="3" id="KW-1003">Cell membrane</keyword>
<evidence type="ECO:0000256" key="6">
    <source>
        <dbReference type="ARBA" id="ARBA00023136"/>
    </source>
</evidence>
<dbReference type="Proteomes" id="UP000509301">
    <property type="component" value="Chromosome"/>
</dbReference>
<keyword evidence="2" id="KW-0813">Transport</keyword>
<feature type="transmembrane region" description="Helical" evidence="7">
    <location>
        <begin position="206"/>
        <end position="227"/>
    </location>
</feature>
<evidence type="ECO:0000256" key="2">
    <source>
        <dbReference type="ARBA" id="ARBA00022448"/>
    </source>
</evidence>
<dbReference type="PANTHER" id="PTHR43163">
    <property type="entry name" value="DIPEPTIDE TRANSPORT SYSTEM PERMEASE PROTEIN DPPB-RELATED"/>
    <property type="match status" value="1"/>
</dbReference>
<reference evidence="9 10" key="1">
    <citation type="submission" date="2020-02" db="EMBL/GenBank/DDBJ databases">
        <title>Comparative genome analysis reveals the metabolism and evolution of the thermophilic archaeal genus Metallosphaera.</title>
        <authorList>
            <person name="Jiang C."/>
        </authorList>
    </citation>
    <scope>NUCLEOTIDE SEQUENCE [LARGE SCALE GENOMIC DNA]</scope>
    <source>
        <strain evidence="9 10">Ric-A</strain>
    </source>
</reference>
<keyword evidence="5 7" id="KW-1133">Transmembrane helix</keyword>
<feature type="domain" description="ABC transmembrane type-1" evidence="8">
    <location>
        <begin position="219"/>
        <end position="399"/>
    </location>
</feature>
<dbReference type="GO" id="GO:0005886">
    <property type="term" value="C:plasma membrane"/>
    <property type="evidence" value="ECO:0007669"/>
    <property type="project" value="UniProtKB-SubCell"/>
</dbReference>
<dbReference type="PANTHER" id="PTHR43163:SF6">
    <property type="entry name" value="DIPEPTIDE TRANSPORT SYSTEM PERMEASE PROTEIN DPPB-RELATED"/>
    <property type="match status" value="1"/>
</dbReference>
<comment type="subcellular location">
    <subcellularLocation>
        <location evidence="1">Cell membrane</location>
        <topology evidence="1">Multi-pass membrane protein</topology>
    </subcellularLocation>
</comment>
<protein>
    <submittedName>
        <fullName evidence="9">ABC transporter permease</fullName>
    </submittedName>
</protein>
<dbReference type="OrthoDB" id="44105at2157"/>
<dbReference type="KEGG" id="mten:GWK48_00805"/>
<evidence type="ECO:0000313" key="9">
    <source>
        <dbReference type="EMBL" id="QKQ99127.1"/>
    </source>
</evidence>
<evidence type="ECO:0000256" key="4">
    <source>
        <dbReference type="ARBA" id="ARBA00022692"/>
    </source>
</evidence>
<name>A0A6N0NUH4_9CREN</name>
<sequence length="399" mass="43564">MKSLVLVVISILLVMLGITLSIYASQTQRMSVVSYGFGSVAYPPNYQDQYWAVLSKGSPTGQIVLNGTDILNVSNISPVKLNSSYFYVYVVTGYVENLAPLSLLGILLVFTGTAMGFRGTVLLVQEKEIGNLAKSEIHGSVSNYILKRVLSFLVSILIVSTVTAGLEIVSGEGISKVASELLTFNFGYSRHFSISVDSLLLTSLPYTSMLSGISFALSVYLGSYLAIRSVTQKGILSKIISKWKYVGNALASWVIALTLIYAFHLRVENGESIVFPIVSLFFPFVGTFANRLFLPTALPNPIKAKGLSRSIIIYRHVLGNASVVALSTISTAFIDMLISEFLVESIFYWPGLGLLLRIGALYGDFKLIEGVLIFYSSIVLLSGLIGDIFYGFIDPRVRR</sequence>
<accession>A0A6N0NUH4</accession>
<gene>
    <name evidence="9" type="ORF">GWK48_00805</name>
</gene>
<dbReference type="InterPro" id="IPR035906">
    <property type="entry name" value="MetI-like_sf"/>
</dbReference>
<evidence type="ECO:0000256" key="1">
    <source>
        <dbReference type="ARBA" id="ARBA00004651"/>
    </source>
</evidence>